<name>A0A381RNW2_9ZZZZ</name>
<sequence>MGMGAVGDADHDRGGIETYGGESVGRHGMGLTLIIQGRYNSHAGGELS</sequence>
<organism evidence="2">
    <name type="scientific">marine metagenome</name>
    <dbReference type="NCBI Taxonomy" id="408172"/>
    <lineage>
        <taxon>unclassified sequences</taxon>
        <taxon>metagenomes</taxon>
        <taxon>ecological metagenomes</taxon>
    </lineage>
</organism>
<evidence type="ECO:0000256" key="1">
    <source>
        <dbReference type="SAM" id="MobiDB-lite"/>
    </source>
</evidence>
<accession>A0A381RNW2</accession>
<reference evidence="2" key="1">
    <citation type="submission" date="2018-05" db="EMBL/GenBank/DDBJ databases">
        <authorList>
            <person name="Lanie J.A."/>
            <person name="Ng W.-L."/>
            <person name="Kazmierczak K.M."/>
            <person name="Andrzejewski T.M."/>
            <person name="Davidsen T.M."/>
            <person name="Wayne K.J."/>
            <person name="Tettelin H."/>
            <person name="Glass J.I."/>
            <person name="Rusch D."/>
            <person name="Podicherti R."/>
            <person name="Tsui H.-C.T."/>
            <person name="Winkler M.E."/>
        </authorList>
    </citation>
    <scope>NUCLEOTIDE SEQUENCE</scope>
</reference>
<dbReference type="EMBL" id="UINC01002157">
    <property type="protein sequence ID" value="SUZ93565.1"/>
    <property type="molecule type" value="Genomic_DNA"/>
</dbReference>
<proteinExistence type="predicted"/>
<evidence type="ECO:0000313" key="2">
    <source>
        <dbReference type="EMBL" id="SUZ93565.1"/>
    </source>
</evidence>
<protein>
    <submittedName>
        <fullName evidence="2">Uncharacterized protein</fullName>
    </submittedName>
</protein>
<dbReference type="AlphaFoldDB" id="A0A381RNW2"/>
<gene>
    <name evidence="2" type="ORF">METZ01_LOCUS46419</name>
</gene>
<feature type="region of interest" description="Disordered" evidence="1">
    <location>
        <begin position="1"/>
        <end position="21"/>
    </location>
</feature>